<dbReference type="PIRSF" id="PIRSF037031">
    <property type="entry name" value="Redox_disulphide_2"/>
    <property type="match status" value="1"/>
</dbReference>
<gene>
    <name evidence="2" type="ORF">WCY31_00425</name>
</gene>
<dbReference type="PANTHER" id="PTHR36450:SF1">
    <property type="entry name" value="THIOREDOXIN"/>
    <property type="match status" value="1"/>
</dbReference>
<dbReference type="InterPro" id="IPR012336">
    <property type="entry name" value="Thioredoxin-like_fold"/>
</dbReference>
<keyword evidence="3" id="KW-1185">Reference proteome</keyword>
<dbReference type="SUPFAM" id="SSF52833">
    <property type="entry name" value="Thioredoxin-like"/>
    <property type="match status" value="1"/>
</dbReference>
<dbReference type="PANTHER" id="PTHR36450">
    <property type="entry name" value="THIOREDOXIN"/>
    <property type="match status" value="1"/>
</dbReference>
<dbReference type="InterPro" id="IPR005243">
    <property type="entry name" value="THIRX-like_proc"/>
</dbReference>
<protein>
    <submittedName>
        <fullName evidence="2">Thioredoxin family protein</fullName>
    </submittedName>
</protein>
<evidence type="ECO:0000313" key="3">
    <source>
        <dbReference type="Proteomes" id="UP001447842"/>
    </source>
</evidence>
<accession>A0ABZ3HA45</accession>
<dbReference type="Gene3D" id="3.40.30.10">
    <property type="entry name" value="Glutaredoxin"/>
    <property type="match status" value="1"/>
</dbReference>
<reference evidence="2 3" key="1">
    <citation type="submission" date="2024-03" db="EMBL/GenBank/DDBJ databases">
        <title>Sulfurimonas sp. HSL3-1.</title>
        <authorList>
            <person name="Wang S."/>
        </authorList>
    </citation>
    <scope>NUCLEOTIDE SEQUENCE [LARGE SCALE GENOMIC DNA]</scope>
    <source>
        <strain evidence="2 3">HSL3-1</strain>
    </source>
</reference>
<dbReference type="Proteomes" id="UP001447842">
    <property type="component" value="Chromosome"/>
</dbReference>
<dbReference type="RefSeq" id="WP_345972758.1">
    <property type="nucleotide sequence ID" value="NZ_CP147920.1"/>
</dbReference>
<name>A0ABZ3HA45_9BACT</name>
<dbReference type="NCBIfam" id="TIGR00412">
    <property type="entry name" value="redox_disulf_2"/>
    <property type="match status" value="1"/>
</dbReference>
<dbReference type="Pfam" id="PF13192">
    <property type="entry name" value="Thioredoxin_3"/>
    <property type="match status" value="1"/>
</dbReference>
<feature type="domain" description="Thioredoxin-like fold" evidence="1">
    <location>
        <begin position="1"/>
        <end position="75"/>
    </location>
</feature>
<dbReference type="EMBL" id="CP147920">
    <property type="protein sequence ID" value="XAU15184.1"/>
    <property type="molecule type" value="Genomic_DNA"/>
</dbReference>
<sequence length="76" mass="8096">MKIEILGTGCAKCNELEAKVKQAVAKSGRFLQVEKVSDLQKIMAYGVMSTPGLVIDGEVKSTGRVPSVDEILAMIA</sequence>
<dbReference type="InterPro" id="IPR036249">
    <property type="entry name" value="Thioredoxin-like_sf"/>
</dbReference>
<proteinExistence type="predicted"/>
<evidence type="ECO:0000313" key="2">
    <source>
        <dbReference type="EMBL" id="XAU15184.1"/>
    </source>
</evidence>
<evidence type="ECO:0000259" key="1">
    <source>
        <dbReference type="Pfam" id="PF13192"/>
    </source>
</evidence>
<organism evidence="2 3">
    <name type="scientific">Sulfurimonas diazotrophicus</name>
    <dbReference type="NCBI Taxonomy" id="3131939"/>
    <lineage>
        <taxon>Bacteria</taxon>
        <taxon>Pseudomonadati</taxon>
        <taxon>Campylobacterota</taxon>
        <taxon>Epsilonproteobacteria</taxon>
        <taxon>Campylobacterales</taxon>
        <taxon>Sulfurimonadaceae</taxon>
        <taxon>Sulfurimonas</taxon>
    </lineage>
</organism>